<name>A0ABT6DH77_9BACT</name>
<evidence type="ECO:0000256" key="1">
    <source>
        <dbReference type="SAM" id="SignalP"/>
    </source>
</evidence>
<dbReference type="EMBL" id="JANRMI010000002">
    <property type="protein sequence ID" value="MDG0816195.1"/>
    <property type="molecule type" value="Genomic_DNA"/>
</dbReference>
<feature type="signal peptide" evidence="1">
    <location>
        <begin position="1"/>
        <end position="19"/>
    </location>
</feature>
<dbReference type="Pfam" id="PF13098">
    <property type="entry name" value="Thioredoxin_2"/>
    <property type="match status" value="1"/>
</dbReference>
<dbReference type="Proteomes" id="UP001152321">
    <property type="component" value="Unassembled WGS sequence"/>
</dbReference>
<evidence type="ECO:0000313" key="4">
    <source>
        <dbReference type="Proteomes" id="UP001152321"/>
    </source>
</evidence>
<feature type="chain" id="PRO_5047412849" evidence="1">
    <location>
        <begin position="20"/>
        <end position="570"/>
    </location>
</feature>
<organism evidence="3 4">
    <name type="scientific">Bdellovibrio svalbardensis</name>
    <dbReference type="NCBI Taxonomy" id="2972972"/>
    <lineage>
        <taxon>Bacteria</taxon>
        <taxon>Pseudomonadati</taxon>
        <taxon>Bdellovibrionota</taxon>
        <taxon>Bdellovibrionia</taxon>
        <taxon>Bdellovibrionales</taxon>
        <taxon>Pseudobdellovibrionaceae</taxon>
        <taxon>Bdellovibrio</taxon>
    </lineage>
</organism>
<feature type="domain" description="Thioredoxin" evidence="2">
    <location>
        <begin position="127"/>
        <end position="260"/>
    </location>
</feature>
<keyword evidence="1" id="KW-0732">Signal</keyword>
<dbReference type="Gene3D" id="3.40.30.10">
    <property type="entry name" value="Glutaredoxin"/>
    <property type="match status" value="1"/>
</dbReference>
<dbReference type="PANTHER" id="PTHR45663:SF11">
    <property type="entry name" value="GEO12009P1"/>
    <property type="match status" value="1"/>
</dbReference>
<dbReference type="InterPro" id="IPR012336">
    <property type="entry name" value="Thioredoxin-like_fold"/>
</dbReference>
<sequence length="570" mass="62943">MKTLLIISSLLAVSLNSFARLSDGKAHLTLQGAKIVGAVDSGFHFNKDAPAALVIGSESVEPLKKDPKEVIFDASKVKSQSFSVNFYVCDDKNTVCESHEYAYAIQSGKLVAAEVNAAVKVVPSVKSAVTSSAVAKSVPFKKNKHGFYQDNLQEALKLAKDSKKLLVVDFGAPWCPSCIRLETEVFGEKVFQKATEKLIKVSINVDRADNKDLSKKYDIKVIPTLIVMNAQGEELARLMDYKPAAVLAKDLEQIQTQQLASVEDLKKKAEAGDAAARRAMGQRAFYSVNFEEAAKWLAPLNEPSLMLANCEVNLGQEKYEEDKAKNKDLYQKTLEKWIAAYPQGVEAIVWRGELLKVLKGEGKEVTSAMKNVGEKNIADIQALLNSDQARSEAFAKTLSGDYTGFEKMELLSQLTESYDLLGNKAKADEAKTLLGKEVSAMSLSEKRPGQVLVALGYMRQAGQKTAMVSWLEKLIKAYPKTDVYYTKLARYYIREKSFDKALPYAQKAAEIKSDLNLYNLKTLAEVHKDLKQNKEASEVVAKALALPEAQLEQNKKTVAALEELKKSLTQ</sequence>
<dbReference type="Gene3D" id="1.25.40.10">
    <property type="entry name" value="Tetratricopeptide repeat domain"/>
    <property type="match status" value="1"/>
</dbReference>
<gene>
    <name evidence="3" type="ORF">NWE73_07455</name>
</gene>
<dbReference type="SUPFAM" id="SSF48452">
    <property type="entry name" value="TPR-like"/>
    <property type="match status" value="1"/>
</dbReference>
<dbReference type="PANTHER" id="PTHR45663">
    <property type="entry name" value="GEO12009P1"/>
    <property type="match status" value="1"/>
</dbReference>
<reference evidence="3" key="1">
    <citation type="submission" date="2022-08" db="EMBL/GenBank/DDBJ databases">
        <title>Novel Bdellovibrio Species Isolated from Svalbard: Designation Bdellovibrio svalbardensis.</title>
        <authorList>
            <person name="Mitchell R.J."/>
            <person name="Choi S.Y."/>
        </authorList>
    </citation>
    <scope>NUCLEOTIDE SEQUENCE</scope>
    <source>
        <strain evidence="3">PAP01</strain>
    </source>
</reference>
<dbReference type="InterPro" id="IPR036249">
    <property type="entry name" value="Thioredoxin-like_sf"/>
</dbReference>
<dbReference type="SUPFAM" id="SSF52833">
    <property type="entry name" value="Thioredoxin-like"/>
    <property type="match status" value="1"/>
</dbReference>
<protein>
    <submittedName>
        <fullName evidence="3">Thioredoxin domain-containing protein</fullName>
    </submittedName>
</protein>
<dbReference type="CDD" id="cd02947">
    <property type="entry name" value="TRX_family"/>
    <property type="match status" value="1"/>
</dbReference>
<dbReference type="RefSeq" id="WP_277577672.1">
    <property type="nucleotide sequence ID" value="NZ_JANRMI010000002.1"/>
</dbReference>
<dbReference type="PROSITE" id="PS51352">
    <property type="entry name" value="THIOREDOXIN_2"/>
    <property type="match status" value="1"/>
</dbReference>
<comment type="caution">
    <text evidence="3">The sequence shown here is derived from an EMBL/GenBank/DDBJ whole genome shotgun (WGS) entry which is preliminary data.</text>
</comment>
<dbReference type="InterPro" id="IPR013766">
    <property type="entry name" value="Thioredoxin_domain"/>
</dbReference>
<proteinExistence type="predicted"/>
<keyword evidence="4" id="KW-1185">Reference proteome</keyword>
<evidence type="ECO:0000259" key="2">
    <source>
        <dbReference type="PROSITE" id="PS51352"/>
    </source>
</evidence>
<accession>A0ABT6DH77</accession>
<dbReference type="InterPro" id="IPR011990">
    <property type="entry name" value="TPR-like_helical_dom_sf"/>
</dbReference>
<evidence type="ECO:0000313" key="3">
    <source>
        <dbReference type="EMBL" id="MDG0816195.1"/>
    </source>
</evidence>